<dbReference type="InterPro" id="IPR006076">
    <property type="entry name" value="FAD-dep_OxRdtase"/>
</dbReference>
<dbReference type="InterPro" id="IPR036188">
    <property type="entry name" value="FAD/NAD-bd_sf"/>
</dbReference>
<dbReference type="PANTHER" id="PTHR13847:SF289">
    <property type="entry name" value="GLYCINE OXIDASE"/>
    <property type="match status" value="1"/>
</dbReference>
<dbReference type="EMBL" id="JACIJD010000004">
    <property type="protein sequence ID" value="MBB5693276.1"/>
    <property type="molecule type" value="Genomic_DNA"/>
</dbReference>
<protein>
    <submittedName>
        <fullName evidence="3">D-amino-acid dehydrogenase</fullName>
        <ecNumber evidence="3">1.4.99.-</ecNumber>
    </submittedName>
</protein>
<evidence type="ECO:0000256" key="1">
    <source>
        <dbReference type="ARBA" id="ARBA00023002"/>
    </source>
</evidence>
<accession>A0A840XZH2</accession>
<evidence type="ECO:0000313" key="3">
    <source>
        <dbReference type="EMBL" id="MBB5693276.1"/>
    </source>
</evidence>
<name>A0A840XZH2_9PROT</name>
<dbReference type="AlphaFoldDB" id="A0A840XZH2"/>
<dbReference type="GO" id="GO:0005737">
    <property type="term" value="C:cytoplasm"/>
    <property type="evidence" value="ECO:0007669"/>
    <property type="project" value="TreeGrafter"/>
</dbReference>
<feature type="domain" description="FAD dependent oxidoreductase" evidence="2">
    <location>
        <begin position="6"/>
        <end position="393"/>
    </location>
</feature>
<keyword evidence="4" id="KW-1185">Reference proteome</keyword>
<dbReference type="Proteomes" id="UP000580654">
    <property type="component" value="Unassembled WGS sequence"/>
</dbReference>
<evidence type="ECO:0000259" key="2">
    <source>
        <dbReference type="Pfam" id="PF01266"/>
    </source>
</evidence>
<dbReference type="GO" id="GO:0016491">
    <property type="term" value="F:oxidoreductase activity"/>
    <property type="evidence" value="ECO:0007669"/>
    <property type="project" value="UniProtKB-KW"/>
</dbReference>
<dbReference type="SUPFAM" id="SSF54373">
    <property type="entry name" value="FAD-linked reductases, C-terminal domain"/>
    <property type="match status" value="1"/>
</dbReference>
<keyword evidence="1 3" id="KW-0560">Oxidoreductase</keyword>
<organism evidence="3 4">
    <name type="scientific">Muricoccus pecuniae</name>
    <dbReference type="NCBI Taxonomy" id="693023"/>
    <lineage>
        <taxon>Bacteria</taxon>
        <taxon>Pseudomonadati</taxon>
        <taxon>Pseudomonadota</taxon>
        <taxon>Alphaproteobacteria</taxon>
        <taxon>Acetobacterales</taxon>
        <taxon>Roseomonadaceae</taxon>
        <taxon>Muricoccus</taxon>
    </lineage>
</organism>
<gene>
    <name evidence="3" type="ORF">FHS87_001302</name>
</gene>
<dbReference type="RefSeq" id="WP_184515094.1">
    <property type="nucleotide sequence ID" value="NZ_JACIJD010000004.1"/>
</dbReference>
<sequence>MAGAPVAVIGAGVVGTACARALQRAGRPVLLVDPEPPGSLCSAGNAGHIAIEQVQPLARAGMIAGVPRMLANPSGPLTLRWRGLPGMMPWFLRLAMAAHPARVRAGTAALAELLAGAVADWRALLDAPDLAPLLRHEGSITLAESPAGARAARAEAEIMAAHGVRLEALSSAEVAERLPGLAAPVSGGLFFPETAHAVEPQRLVRDLAARVMADGATLLPQPVTGLRREGGRIAAIVTPAGERAVEGVVLAAGLASARLGPMLGLRLPLTAERGYHAMLPPGALPLPCPVSFAERGFIATPMEHGTRLAGTVELGAARRAPDWSRADILVRHARDLFGPVPDATSRWTGDRPSLPDYLPAIGRAPGLENAVVATGHQHLGLTLAAVTARHVAGLLTRGEAGADLRPFDPARFGRA</sequence>
<dbReference type="SUPFAM" id="SSF51905">
    <property type="entry name" value="FAD/NAD(P)-binding domain"/>
    <property type="match status" value="1"/>
</dbReference>
<dbReference type="Pfam" id="PF01266">
    <property type="entry name" value="DAO"/>
    <property type="match status" value="1"/>
</dbReference>
<comment type="caution">
    <text evidence="3">The sequence shown here is derived from an EMBL/GenBank/DDBJ whole genome shotgun (WGS) entry which is preliminary data.</text>
</comment>
<dbReference type="Gene3D" id="3.50.50.60">
    <property type="entry name" value="FAD/NAD(P)-binding domain"/>
    <property type="match status" value="2"/>
</dbReference>
<reference evidence="3 4" key="1">
    <citation type="submission" date="2020-08" db="EMBL/GenBank/DDBJ databases">
        <title>Genomic Encyclopedia of Type Strains, Phase IV (KMG-IV): sequencing the most valuable type-strain genomes for metagenomic binning, comparative biology and taxonomic classification.</title>
        <authorList>
            <person name="Goeker M."/>
        </authorList>
    </citation>
    <scope>NUCLEOTIDE SEQUENCE [LARGE SCALE GENOMIC DNA]</scope>
    <source>
        <strain evidence="3 4">DSM 25622</strain>
    </source>
</reference>
<dbReference type="PANTHER" id="PTHR13847">
    <property type="entry name" value="SARCOSINE DEHYDROGENASE-RELATED"/>
    <property type="match status" value="1"/>
</dbReference>
<dbReference type="EC" id="1.4.99.-" evidence="3"/>
<dbReference type="Gene3D" id="3.30.9.10">
    <property type="entry name" value="D-Amino Acid Oxidase, subunit A, domain 2"/>
    <property type="match status" value="1"/>
</dbReference>
<evidence type="ECO:0000313" key="4">
    <source>
        <dbReference type="Proteomes" id="UP000580654"/>
    </source>
</evidence>
<proteinExistence type="predicted"/>